<evidence type="ECO:0000313" key="1">
    <source>
        <dbReference type="EMBL" id="KAH7851271.1"/>
    </source>
</evidence>
<accession>A0ACB7YCS5</accession>
<dbReference type="EMBL" id="CM037158">
    <property type="protein sequence ID" value="KAH7851271.1"/>
    <property type="molecule type" value="Genomic_DNA"/>
</dbReference>
<keyword evidence="2" id="KW-1185">Reference proteome</keyword>
<name>A0ACB7YCS5_9ERIC</name>
<sequence length="421" mass="47341">MDTLTLTASSEPEMFALRRLSEDFGSIFTSNSNSFSDAKIAVAGGREFAVHRYILSARSPFFKSLFSGDETRVKLEMKDLAKDFQVRYDALDAVLVYLYSGIVRSLRPEGVCFCVDDDCEHIACRPALDFVVEVLYASFIFEIPELVDLCQRHLLDVLDKIAADDILVVLSLANVCGNDLRMMSSYLESRVALAKLLFPAEAKVAMVIARVHDTSEFALPMVNSTSMAGSKRKTEDLDDVPFKIRDEHLNRIKALFKTVELGKLFFPRCSEVLDDMVDNDLTELVFMPNETQEERQLKKQRYTELKEDITRAFREDKEEINRLIHVPSSSSSTSIRGVGRPNAPLNLDLISPSPHSLLMLPLLRLPCDPSLFTRCCSVTFLDRVVGCGWPSGPNGLGCFSSFLGGWWRWWWWSMGSGGGRG</sequence>
<comment type="caution">
    <text evidence="1">The sequence shown here is derived from an EMBL/GenBank/DDBJ whole genome shotgun (WGS) entry which is preliminary data.</text>
</comment>
<gene>
    <name evidence="1" type="ORF">Vadar_009351</name>
</gene>
<proteinExistence type="predicted"/>
<organism evidence="1 2">
    <name type="scientific">Vaccinium darrowii</name>
    <dbReference type="NCBI Taxonomy" id="229202"/>
    <lineage>
        <taxon>Eukaryota</taxon>
        <taxon>Viridiplantae</taxon>
        <taxon>Streptophyta</taxon>
        <taxon>Embryophyta</taxon>
        <taxon>Tracheophyta</taxon>
        <taxon>Spermatophyta</taxon>
        <taxon>Magnoliopsida</taxon>
        <taxon>eudicotyledons</taxon>
        <taxon>Gunneridae</taxon>
        <taxon>Pentapetalae</taxon>
        <taxon>asterids</taxon>
        <taxon>Ericales</taxon>
        <taxon>Ericaceae</taxon>
        <taxon>Vaccinioideae</taxon>
        <taxon>Vaccinieae</taxon>
        <taxon>Vaccinium</taxon>
    </lineage>
</organism>
<reference evidence="1 2" key="1">
    <citation type="journal article" date="2021" name="Hortic Res">
        <title>High-quality reference genome and annotation aids understanding of berry development for evergreen blueberry (Vaccinium darrowii).</title>
        <authorList>
            <person name="Yu J."/>
            <person name="Hulse-Kemp A.M."/>
            <person name="Babiker E."/>
            <person name="Staton M."/>
        </authorList>
    </citation>
    <scope>NUCLEOTIDE SEQUENCE [LARGE SCALE GENOMIC DNA]</scope>
    <source>
        <strain evidence="2">cv. NJ 8807/NJ 8810</strain>
        <tissue evidence="1">Young leaf</tissue>
    </source>
</reference>
<evidence type="ECO:0000313" key="2">
    <source>
        <dbReference type="Proteomes" id="UP000828048"/>
    </source>
</evidence>
<dbReference type="Proteomes" id="UP000828048">
    <property type="component" value="Chromosome 8"/>
</dbReference>
<protein>
    <submittedName>
        <fullName evidence="1">Uncharacterized protein</fullName>
    </submittedName>
</protein>